<dbReference type="Proteomes" id="UP000019146">
    <property type="component" value="Chromosome 2"/>
</dbReference>
<name>A0A0P0RES7_9BURK</name>
<dbReference type="SUPFAM" id="SSF53649">
    <property type="entry name" value="Alkaline phosphatase-like"/>
    <property type="match status" value="1"/>
</dbReference>
<sequence>MAIQSERSVEVNGRSYRLPVKPTVVVCVDGCEYDYLEAAVKAGVAPYIGKMLRDGAAFKGDCVIPSFTNPNNLSIVCGVPPSVHGICGNYFWDPQANDGKGAEVMMNDPAYLRAPTLLAAAADAGAAVAVVTAKDKLRRLLGNKMKGICFSAEKADKVTLDENGIDDVLGLVGLPVPDVYSAGLSEFVFAAGVRLAQTRKLDLMYLSTTDYIQHKWAPGTEGANAFYAMMDGYLAQLDALGWVIGLTADHGMNAKHDPQTGEPNVIYLQDVMDEWLGARAARVILPITDPYVVHHGALGSFATIYLPPDANARQLIERLGGLKDIEVVLDNQAACEHFELPNDRVGDIVVVSKKNTALGTRRDEHDLSGLTVPLRSHGGISEQVVPLIFNRRIDEARVAGKRLRNFDVFDLALNNVAAS</sequence>
<dbReference type="NCBIfam" id="TIGR02335">
    <property type="entry name" value="hydr_PhnA"/>
    <property type="match status" value="1"/>
</dbReference>
<keyword evidence="1" id="KW-0378">Hydrolase</keyword>
<dbReference type="Pfam" id="PF01663">
    <property type="entry name" value="Phosphodiest"/>
    <property type="match status" value="1"/>
</dbReference>
<accession>A0A0P0RES7</accession>
<dbReference type="InterPro" id="IPR023116">
    <property type="entry name" value="Phosphonoacetate_hydro_insert"/>
</dbReference>
<evidence type="ECO:0000313" key="2">
    <source>
        <dbReference type="Proteomes" id="UP000019146"/>
    </source>
</evidence>
<dbReference type="EMBL" id="CP012747">
    <property type="protein sequence ID" value="ALL67016.1"/>
    <property type="molecule type" value="Genomic_DNA"/>
</dbReference>
<dbReference type="KEGG" id="bcai:K788_0008336"/>
<protein>
    <submittedName>
        <fullName evidence="1">Phosphonoacetate hydrolase</fullName>
    </submittedName>
</protein>
<dbReference type="Gene3D" id="3.40.720.10">
    <property type="entry name" value="Alkaline Phosphatase, subunit A"/>
    <property type="match status" value="1"/>
</dbReference>
<dbReference type="InterPro" id="IPR012710">
    <property type="entry name" value="Phosphonoacetate_hydro"/>
</dbReference>
<dbReference type="GO" id="GO:0047400">
    <property type="term" value="F:phosphonoacetate hydrolase activity"/>
    <property type="evidence" value="ECO:0007669"/>
    <property type="project" value="InterPro"/>
</dbReference>
<organism evidence="1 2">
    <name type="scientific">Paraburkholderia caribensis MBA4</name>
    <dbReference type="NCBI Taxonomy" id="1323664"/>
    <lineage>
        <taxon>Bacteria</taxon>
        <taxon>Pseudomonadati</taxon>
        <taxon>Pseudomonadota</taxon>
        <taxon>Betaproteobacteria</taxon>
        <taxon>Burkholderiales</taxon>
        <taxon>Burkholderiaceae</taxon>
        <taxon>Paraburkholderia</taxon>
    </lineage>
</organism>
<dbReference type="InterPro" id="IPR017850">
    <property type="entry name" value="Alkaline_phosphatase_core_sf"/>
</dbReference>
<dbReference type="Gene3D" id="3.30.1360.110">
    <property type="entry name" value="Domain 2, Phosphonoacetate Hydrolase"/>
    <property type="match status" value="1"/>
</dbReference>
<reference evidence="1 2" key="1">
    <citation type="journal article" date="2014" name="Genome Announc.">
        <title>Draft Genome Sequence of the Haloacid-Degrading Burkholderia caribensis Strain MBA4.</title>
        <authorList>
            <person name="Pan Y."/>
            <person name="Kong K.F."/>
            <person name="Tsang J.S."/>
        </authorList>
    </citation>
    <scope>NUCLEOTIDE SEQUENCE [LARGE SCALE GENOMIC DNA]</scope>
    <source>
        <strain evidence="1 2">MBA4</strain>
    </source>
</reference>
<dbReference type="PANTHER" id="PTHR10151">
    <property type="entry name" value="ECTONUCLEOTIDE PYROPHOSPHATASE/PHOSPHODIESTERASE"/>
    <property type="match status" value="1"/>
</dbReference>
<dbReference type="GeneID" id="69970915"/>
<dbReference type="RefSeq" id="WP_036001305.1">
    <property type="nucleotide sequence ID" value="NZ_CP012747.1"/>
</dbReference>
<dbReference type="PANTHER" id="PTHR10151:SF120">
    <property type="entry name" value="BIS(5'-ADENOSYL)-TRIPHOSPHATASE"/>
    <property type="match status" value="1"/>
</dbReference>
<proteinExistence type="predicted"/>
<evidence type="ECO:0000313" key="1">
    <source>
        <dbReference type="EMBL" id="ALL67016.1"/>
    </source>
</evidence>
<gene>
    <name evidence="1" type="ORF">K788_0008336</name>
</gene>
<dbReference type="AlphaFoldDB" id="A0A0P0RES7"/>
<dbReference type="InterPro" id="IPR002591">
    <property type="entry name" value="Phosphodiest/P_Trfase"/>
</dbReference>